<accession>A0ABN8G7W5</accession>
<evidence type="ECO:0000256" key="1">
    <source>
        <dbReference type="PROSITE-ProRule" id="PRU00339"/>
    </source>
</evidence>
<evidence type="ECO:0008006" key="4">
    <source>
        <dbReference type="Google" id="ProtNLM"/>
    </source>
</evidence>
<sequence length="222" mass="26136">MPCMKTSLFTKNEGKLSKQRWGCQMFKHLFSTMNEVLEEIQKEYPNSDVEKKAELDEQLQVLKTMSDEFIEAWLLFEEKLGKFYGAVPISNTQTLHDELMELDMSGKQTEEFMRGQGYYKLYMYDQAIKEFEVLIQRQPDFLLARVYLAMGHLRKGEFGDAYQHFKFLLPLMENSKMKAISYNAMGCIQVQNQNLEKAFEYFQKAYHTDPSCMEPLINLDES</sequence>
<name>A0ABN8G7W5_9BACL</name>
<dbReference type="EMBL" id="CAKMMW010000002">
    <property type="protein sequence ID" value="CAH1197126.1"/>
    <property type="molecule type" value="Genomic_DNA"/>
</dbReference>
<dbReference type="InterPro" id="IPR011990">
    <property type="entry name" value="TPR-like_helical_dom_sf"/>
</dbReference>
<reference evidence="2" key="1">
    <citation type="submission" date="2022-01" db="EMBL/GenBank/DDBJ databases">
        <authorList>
            <person name="Criscuolo A."/>
        </authorList>
    </citation>
    <scope>NUCLEOTIDE SEQUENCE</scope>
    <source>
        <strain evidence="2">CIP111891</strain>
    </source>
</reference>
<evidence type="ECO:0000313" key="2">
    <source>
        <dbReference type="EMBL" id="CAH1197126.1"/>
    </source>
</evidence>
<protein>
    <recommendedName>
        <fullName evidence="4">Tetratricopeptide repeat protein</fullName>
    </recommendedName>
</protein>
<dbReference type="SUPFAM" id="SSF48452">
    <property type="entry name" value="TPR-like"/>
    <property type="match status" value="1"/>
</dbReference>
<evidence type="ECO:0000313" key="3">
    <source>
        <dbReference type="Proteomes" id="UP000838821"/>
    </source>
</evidence>
<dbReference type="Proteomes" id="UP000838821">
    <property type="component" value="Unassembled WGS sequence"/>
</dbReference>
<organism evidence="2 3">
    <name type="scientific">Paenibacillus allorhizoplanae</name>
    <dbReference type="NCBI Taxonomy" id="2905648"/>
    <lineage>
        <taxon>Bacteria</taxon>
        <taxon>Bacillati</taxon>
        <taxon>Bacillota</taxon>
        <taxon>Bacilli</taxon>
        <taxon>Bacillales</taxon>
        <taxon>Paenibacillaceae</taxon>
        <taxon>Paenibacillus</taxon>
    </lineage>
</organism>
<keyword evidence="3" id="KW-1185">Reference proteome</keyword>
<dbReference type="Gene3D" id="1.25.40.10">
    <property type="entry name" value="Tetratricopeptide repeat domain"/>
    <property type="match status" value="1"/>
</dbReference>
<dbReference type="Pfam" id="PF13174">
    <property type="entry name" value="TPR_6"/>
    <property type="match status" value="1"/>
</dbReference>
<dbReference type="InterPro" id="IPR019734">
    <property type="entry name" value="TPR_rpt"/>
</dbReference>
<keyword evidence="1" id="KW-0802">TPR repeat</keyword>
<gene>
    <name evidence="2" type="ORF">PAECIP111891_01076</name>
</gene>
<comment type="caution">
    <text evidence="2">The sequence shown here is derived from an EMBL/GenBank/DDBJ whole genome shotgun (WGS) entry which is preliminary data.</text>
</comment>
<dbReference type="SMART" id="SM00028">
    <property type="entry name" value="TPR"/>
    <property type="match status" value="3"/>
</dbReference>
<proteinExistence type="predicted"/>
<feature type="repeat" description="TPR" evidence="1">
    <location>
        <begin position="179"/>
        <end position="212"/>
    </location>
</feature>
<dbReference type="PROSITE" id="PS50005">
    <property type="entry name" value="TPR"/>
    <property type="match status" value="1"/>
</dbReference>